<evidence type="ECO:0000256" key="4">
    <source>
        <dbReference type="ARBA" id="ARBA00022729"/>
    </source>
</evidence>
<comment type="similarity">
    <text evidence="2">Belongs to the bacterial solute-binding protein 5 family.</text>
</comment>
<sequence length="476" mass="53492">MRIQYKNWFMLFVLLCVVVAGLYGISGRLAGNREGAENRKEVWAVSKGKSAAAGGTRGTLKLYAGELSGRATAYHWETAGDQRVLSLLYQKVGDLAEVTWQKKGKGAVYRIRLKKDVMDSDGKLVTADTLLYNYYMRCQASYQGDDEIDGMSIRGLRAYRYGITGKKLRQRVKKVKQEIRKPDKKLRQQAVKELAIPVLYREYYWVKTLYYNKSAQKICDRYPEPVQLFAYYYAPDTSYTGKGKTVKQAVQDIAKQYGTNLEHLAEMTGRDYETKLQGMAIQYFWPDRAAGAGKIQGIQKLDDRTVRIETTGYRESDLPKLQNIYVVTRQCSGNASGEKESGAGKSGRSLPVGTGAYILQEEGKNMLRLQVNSYYDREAVNPTQIVIQNGDLTASRCIRSVCDGTFDMACIWEMAEYEKKEISSTMKKGDALWESALLGGLVYHPGRVNATTISKEAADTGDLGNVIRGLEMNQVE</sequence>
<evidence type="ECO:0000256" key="2">
    <source>
        <dbReference type="ARBA" id="ARBA00005695"/>
    </source>
</evidence>
<dbReference type="PANTHER" id="PTHR30290:SF10">
    <property type="entry name" value="PERIPLASMIC OLIGOPEPTIDE-BINDING PROTEIN-RELATED"/>
    <property type="match status" value="1"/>
</dbReference>
<dbReference type="SUPFAM" id="SSF53850">
    <property type="entry name" value="Periplasmic binding protein-like II"/>
    <property type="match status" value="1"/>
</dbReference>
<comment type="subcellular location">
    <subcellularLocation>
        <location evidence="1">Cell envelope</location>
    </subcellularLocation>
</comment>
<dbReference type="Proteomes" id="UP000606193">
    <property type="component" value="Unassembled WGS sequence"/>
</dbReference>
<name>A0ABR7MYU4_9FIRM</name>
<evidence type="ECO:0000313" key="6">
    <source>
        <dbReference type="Proteomes" id="UP000606193"/>
    </source>
</evidence>
<keyword evidence="4" id="KW-0732">Signal</keyword>
<dbReference type="EMBL" id="JACRSX010000002">
    <property type="protein sequence ID" value="MBC8561555.1"/>
    <property type="molecule type" value="Genomic_DNA"/>
</dbReference>
<dbReference type="RefSeq" id="WP_249297226.1">
    <property type="nucleotide sequence ID" value="NZ_JACRSX010000002.1"/>
</dbReference>
<reference evidence="5 6" key="1">
    <citation type="submission" date="2020-08" db="EMBL/GenBank/DDBJ databases">
        <title>Genome public.</title>
        <authorList>
            <person name="Liu C."/>
            <person name="Sun Q."/>
        </authorList>
    </citation>
    <scope>NUCLEOTIDE SEQUENCE [LARGE SCALE GENOMIC DNA]</scope>
    <source>
        <strain evidence="5 6">NSJ-37</strain>
    </source>
</reference>
<dbReference type="InterPro" id="IPR039424">
    <property type="entry name" value="SBP_5"/>
</dbReference>
<gene>
    <name evidence="5" type="ORF">H8704_02745</name>
</gene>
<evidence type="ECO:0000256" key="3">
    <source>
        <dbReference type="ARBA" id="ARBA00022448"/>
    </source>
</evidence>
<dbReference type="PANTHER" id="PTHR30290">
    <property type="entry name" value="PERIPLASMIC BINDING COMPONENT OF ABC TRANSPORTER"/>
    <property type="match status" value="1"/>
</dbReference>
<proteinExistence type="inferred from homology"/>
<protein>
    <submittedName>
        <fullName evidence="5">Uncharacterized protein</fullName>
    </submittedName>
</protein>
<evidence type="ECO:0000313" key="5">
    <source>
        <dbReference type="EMBL" id="MBC8561555.1"/>
    </source>
</evidence>
<comment type="caution">
    <text evidence="5">The sequence shown here is derived from an EMBL/GenBank/DDBJ whole genome shotgun (WGS) entry which is preliminary data.</text>
</comment>
<organism evidence="5 6">
    <name type="scientific">Jutongia huaianensis</name>
    <dbReference type="NCBI Taxonomy" id="2763668"/>
    <lineage>
        <taxon>Bacteria</taxon>
        <taxon>Bacillati</taxon>
        <taxon>Bacillota</taxon>
        <taxon>Clostridia</taxon>
        <taxon>Lachnospirales</taxon>
        <taxon>Lachnospiraceae</taxon>
        <taxon>Jutongia</taxon>
    </lineage>
</organism>
<keyword evidence="6" id="KW-1185">Reference proteome</keyword>
<accession>A0ABR7MYU4</accession>
<evidence type="ECO:0000256" key="1">
    <source>
        <dbReference type="ARBA" id="ARBA00004196"/>
    </source>
</evidence>
<keyword evidence="3" id="KW-0813">Transport</keyword>
<dbReference type="Gene3D" id="3.40.190.10">
    <property type="entry name" value="Periplasmic binding protein-like II"/>
    <property type="match status" value="1"/>
</dbReference>